<dbReference type="SUPFAM" id="SSF55729">
    <property type="entry name" value="Acyl-CoA N-acyltransferases (Nat)"/>
    <property type="match status" value="1"/>
</dbReference>
<organism evidence="2 3">
    <name type="scientific">Gracilariopsis chorda</name>
    <dbReference type="NCBI Taxonomy" id="448386"/>
    <lineage>
        <taxon>Eukaryota</taxon>
        <taxon>Rhodophyta</taxon>
        <taxon>Florideophyceae</taxon>
        <taxon>Rhodymeniophycidae</taxon>
        <taxon>Gracilariales</taxon>
        <taxon>Gracilariaceae</taxon>
        <taxon>Gracilariopsis</taxon>
    </lineage>
</organism>
<protein>
    <submittedName>
        <fullName evidence="2">Puromycin N-acetyltransferase</fullName>
    </submittedName>
</protein>
<dbReference type="InterPro" id="IPR016181">
    <property type="entry name" value="Acyl_CoA_acyltransferase"/>
</dbReference>
<dbReference type="OrthoDB" id="410198at2759"/>
<reference evidence="2 3" key="1">
    <citation type="journal article" date="2018" name="Mol. Biol. Evol.">
        <title>Analysis of the draft genome of the red seaweed Gracilariopsis chorda provides insights into genome size evolution in Rhodophyta.</title>
        <authorList>
            <person name="Lee J."/>
            <person name="Yang E.C."/>
            <person name="Graf L."/>
            <person name="Yang J.H."/>
            <person name="Qiu H."/>
            <person name="Zel Zion U."/>
            <person name="Chan C.X."/>
            <person name="Stephens T.G."/>
            <person name="Weber A.P.M."/>
            <person name="Boo G.H."/>
            <person name="Boo S.M."/>
            <person name="Kim K.M."/>
            <person name="Shin Y."/>
            <person name="Jung M."/>
            <person name="Lee S.J."/>
            <person name="Yim H.S."/>
            <person name="Lee J.H."/>
            <person name="Bhattacharya D."/>
            <person name="Yoon H.S."/>
        </authorList>
    </citation>
    <scope>NUCLEOTIDE SEQUENCE [LARGE SCALE GENOMIC DNA]</scope>
    <source>
        <strain evidence="2 3">SKKU-2015</strain>
        <tissue evidence="2">Whole body</tissue>
    </source>
</reference>
<dbReference type="AlphaFoldDB" id="A0A2V3IQT6"/>
<keyword evidence="3" id="KW-1185">Reference proteome</keyword>
<feature type="region of interest" description="Disordered" evidence="1">
    <location>
        <begin position="1"/>
        <end position="20"/>
    </location>
</feature>
<dbReference type="GO" id="GO:0016740">
    <property type="term" value="F:transferase activity"/>
    <property type="evidence" value="ECO:0007669"/>
    <property type="project" value="UniProtKB-KW"/>
</dbReference>
<dbReference type="EMBL" id="NBIV01000090">
    <property type="protein sequence ID" value="PXF44453.1"/>
    <property type="molecule type" value="Genomic_DNA"/>
</dbReference>
<accession>A0A2V3IQT6</accession>
<dbReference type="PANTHER" id="PTHR42791:SF1">
    <property type="entry name" value="N-ACETYLTRANSFERASE DOMAIN-CONTAINING PROTEIN"/>
    <property type="match status" value="1"/>
</dbReference>
<keyword evidence="2" id="KW-0808">Transferase</keyword>
<gene>
    <name evidence="2" type="ORF">BWQ96_05781</name>
</gene>
<dbReference type="InterPro" id="IPR052523">
    <property type="entry name" value="Trichothecene_AcTrans"/>
</dbReference>
<evidence type="ECO:0000313" key="3">
    <source>
        <dbReference type="Proteomes" id="UP000247409"/>
    </source>
</evidence>
<dbReference type="Proteomes" id="UP000247409">
    <property type="component" value="Unassembled WGS sequence"/>
</dbReference>
<evidence type="ECO:0000256" key="1">
    <source>
        <dbReference type="SAM" id="MobiDB-lite"/>
    </source>
</evidence>
<name>A0A2V3IQT6_9FLOR</name>
<evidence type="ECO:0000313" key="2">
    <source>
        <dbReference type="EMBL" id="PXF44453.1"/>
    </source>
</evidence>
<dbReference type="PANTHER" id="PTHR42791">
    <property type="entry name" value="GNAT FAMILY ACETYLTRANSFERASE"/>
    <property type="match status" value="1"/>
</dbReference>
<dbReference type="Gene3D" id="3.40.630.30">
    <property type="match status" value="1"/>
</dbReference>
<sequence>MNATSIPMHTRNPGFVLSPSPKSLRYPAQNPAISKSARRPILHRTCSTPNLKTVCLSAIPKRQHVRTYTNMDSTSVQKLAVSLASAFEHDPLFNYICTSNEISHSHKYRIVMEAALNLELSRPAGQTAVHVSEDDGTVAIWHHVGHWKMPFPMQVQFVIPLFRALGWDALRFVNLMQVVEEAHPIEPHMHLFIIGTDEATRGKGNGSRVISKMLQQCDREVIPVYLESSNEMNLTFYRKHGFEVLRKIPGLPEDCPPVFAMWRTPHSVQQNGLALGKQILDH</sequence>
<comment type="caution">
    <text evidence="2">The sequence shown here is derived from an EMBL/GenBank/DDBJ whole genome shotgun (WGS) entry which is preliminary data.</text>
</comment>
<proteinExistence type="predicted"/>